<organism evidence="9 10">
    <name type="scientific">Armatimonas rosea</name>
    <dbReference type="NCBI Taxonomy" id="685828"/>
    <lineage>
        <taxon>Bacteria</taxon>
        <taxon>Bacillati</taxon>
        <taxon>Armatimonadota</taxon>
        <taxon>Armatimonadia</taxon>
        <taxon>Armatimonadales</taxon>
        <taxon>Armatimonadaceae</taxon>
        <taxon>Armatimonas</taxon>
    </lineage>
</organism>
<sequence>METMLETRRARAAAAWGTDEIVLVHAGGQIGRPGGQDQCFPFKVHPHFRWLTGLSVRDAVLAYDPSDGWTEFFPTVTAMDTVWEGLLPLNRGRALSELPAWLEARQGKAITHLGAGHDSTTSPLEQKTLEARRPKDEAELLLMYRAVSATAAGFAAAREALREGLTERQLQIEIETAFARAGATAVAYDTIVGFGPTSAIFHAEPGSRALAVGEQVLVDAGAEVEGYCADVTRTLPGPSGFTSQQAELLAILDGVERAACLACRPGVEWHDIHRQAARGIAFGLKDLGILRCSPDEALETEAIALFFPHGVGHLLGLGVRDASGVGPGRGEKRRCCGVTPRCDLKLEPGFLATVEPGIYFIPALLNDPANREKYAPQVDWEVLERWLVPGGFRIEDDILVTDSEPINLTSEIPH</sequence>
<dbReference type="GO" id="GO:0006508">
    <property type="term" value="P:proteolysis"/>
    <property type="evidence" value="ECO:0007669"/>
    <property type="project" value="TreeGrafter"/>
</dbReference>
<gene>
    <name evidence="9" type="ORF">HNQ39_004396</name>
</gene>
<keyword evidence="5" id="KW-0479">Metal-binding</keyword>
<keyword evidence="7" id="KW-0464">Manganese</keyword>
<evidence type="ECO:0000313" key="9">
    <source>
        <dbReference type="EMBL" id="MBB6052575.1"/>
    </source>
</evidence>
<dbReference type="Gene3D" id="3.40.350.10">
    <property type="entry name" value="Creatinase/prolidase N-terminal domain"/>
    <property type="match status" value="1"/>
</dbReference>
<dbReference type="InterPro" id="IPR029149">
    <property type="entry name" value="Creatin/AminoP/Spt16_N"/>
</dbReference>
<dbReference type="Pfam" id="PF05195">
    <property type="entry name" value="AMP_N"/>
    <property type="match status" value="1"/>
</dbReference>
<keyword evidence="6" id="KW-0378">Hydrolase</keyword>
<dbReference type="Proteomes" id="UP000520814">
    <property type="component" value="Unassembled WGS sequence"/>
</dbReference>
<evidence type="ECO:0000313" key="10">
    <source>
        <dbReference type="Proteomes" id="UP000520814"/>
    </source>
</evidence>
<evidence type="ECO:0000256" key="5">
    <source>
        <dbReference type="ARBA" id="ARBA00022723"/>
    </source>
</evidence>
<dbReference type="GO" id="GO:0070006">
    <property type="term" value="F:metalloaminopeptidase activity"/>
    <property type="evidence" value="ECO:0007669"/>
    <property type="project" value="InterPro"/>
</dbReference>
<dbReference type="InterPro" id="IPR036005">
    <property type="entry name" value="Creatinase/aminopeptidase-like"/>
</dbReference>
<dbReference type="RefSeq" id="WP_184201857.1">
    <property type="nucleotide sequence ID" value="NZ_JACHGW010000004.1"/>
</dbReference>
<feature type="domain" description="Aminopeptidase P N-terminal" evidence="8">
    <location>
        <begin position="1"/>
        <end position="122"/>
    </location>
</feature>
<dbReference type="EMBL" id="JACHGW010000004">
    <property type="protein sequence ID" value="MBB6052575.1"/>
    <property type="molecule type" value="Genomic_DNA"/>
</dbReference>
<protein>
    <recommendedName>
        <fullName evidence="4">Xaa-Pro aminopeptidase</fullName>
        <ecNumber evidence="4">3.4.11.9</ecNumber>
    </recommendedName>
</protein>
<dbReference type="InterPro" id="IPR052433">
    <property type="entry name" value="X-Pro_dipept-like"/>
</dbReference>
<comment type="cofactor">
    <cofactor evidence="2">
        <name>Mn(2+)</name>
        <dbReference type="ChEBI" id="CHEBI:29035"/>
    </cofactor>
</comment>
<dbReference type="Gene3D" id="3.90.230.10">
    <property type="entry name" value="Creatinase/methionine aminopeptidase superfamily"/>
    <property type="match status" value="1"/>
</dbReference>
<evidence type="ECO:0000256" key="7">
    <source>
        <dbReference type="ARBA" id="ARBA00023211"/>
    </source>
</evidence>
<evidence type="ECO:0000256" key="1">
    <source>
        <dbReference type="ARBA" id="ARBA00001424"/>
    </source>
</evidence>
<dbReference type="GO" id="GO:0005829">
    <property type="term" value="C:cytosol"/>
    <property type="evidence" value="ECO:0007669"/>
    <property type="project" value="TreeGrafter"/>
</dbReference>
<dbReference type="EC" id="3.4.11.9" evidence="4"/>
<evidence type="ECO:0000256" key="4">
    <source>
        <dbReference type="ARBA" id="ARBA00012574"/>
    </source>
</evidence>
<evidence type="ECO:0000256" key="3">
    <source>
        <dbReference type="ARBA" id="ARBA00008766"/>
    </source>
</evidence>
<reference evidence="9 10" key="1">
    <citation type="submission" date="2020-08" db="EMBL/GenBank/DDBJ databases">
        <title>Genomic Encyclopedia of Type Strains, Phase IV (KMG-IV): sequencing the most valuable type-strain genomes for metagenomic binning, comparative biology and taxonomic classification.</title>
        <authorList>
            <person name="Goeker M."/>
        </authorList>
    </citation>
    <scope>NUCLEOTIDE SEQUENCE [LARGE SCALE GENOMIC DNA]</scope>
    <source>
        <strain evidence="9 10">DSM 23562</strain>
    </source>
</reference>
<dbReference type="PANTHER" id="PTHR43226:SF4">
    <property type="entry name" value="XAA-PRO AMINOPEPTIDASE 3"/>
    <property type="match status" value="1"/>
</dbReference>
<evidence type="ECO:0000259" key="8">
    <source>
        <dbReference type="SMART" id="SM01011"/>
    </source>
</evidence>
<dbReference type="SUPFAM" id="SSF53092">
    <property type="entry name" value="Creatinase/prolidase N-terminal domain"/>
    <property type="match status" value="1"/>
</dbReference>
<dbReference type="Pfam" id="PF00557">
    <property type="entry name" value="Peptidase_M24"/>
    <property type="match status" value="1"/>
</dbReference>
<comment type="catalytic activity">
    <reaction evidence="1">
        <text>Release of any N-terminal amino acid, including proline, that is linked to proline, even from a dipeptide or tripeptide.</text>
        <dbReference type="EC" id="3.4.11.9"/>
    </reaction>
</comment>
<keyword evidence="9" id="KW-0031">Aminopeptidase</keyword>
<accession>A0A7W9W8W7</accession>
<evidence type="ECO:0000256" key="6">
    <source>
        <dbReference type="ARBA" id="ARBA00022801"/>
    </source>
</evidence>
<comment type="caution">
    <text evidence="9">The sequence shown here is derived from an EMBL/GenBank/DDBJ whole genome shotgun (WGS) entry which is preliminary data.</text>
</comment>
<dbReference type="InterPro" id="IPR007865">
    <property type="entry name" value="Aminopep_P_N"/>
</dbReference>
<proteinExistence type="inferred from homology"/>
<keyword evidence="10" id="KW-1185">Reference proteome</keyword>
<name>A0A7W9W8W7_ARMRO</name>
<dbReference type="SUPFAM" id="SSF55920">
    <property type="entry name" value="Creatinase/aminopeptidase"/>
    <property type="match status" value="1"/>
</dbReference>
<evidence type="ECO:0000256" key="2">
    <source>
        <dbReference type="ARBA" id="ARBA00001936"/>
    </source>
</evidence>
<dbReference type="InterPro" id="IPR000994">
    <property type="entry name" value="Pept_M24"/>
</dbReference>
<dbReference type="AlphaFoldDB" id="A0A7W9W8W7"/>
<dbReference type="SMART" id="SM01011">
    <property type="entry name" value="AMP_N"/>
    <property type="match status" value="1"/>
</dbReference>
<dbReference type="PANTHER" id="PTHR43226">
    <property type="entry name" value="XAA-PRO AMINOPEPTIDASE 3"/>
    <property type="match status" value="1"/>
</dbReference>
<dbReference type="GO" id="GO:0030145">
    <property type="term" value="F:manganese ion binding"/>
    <property type="evidence" value="ECO:0007669"/>
    <property type="project" value="InterPro"/>
</dbReference>
<keyword evidence="9" id="KW-0645">Protease</keyword>
<comment type="similarity">
    <text evidence="3">Belongs to the peptidase M24B family.</text>
</comment>